<dbReference type="EMBL" id="QRBF01000012">
    <property type="protein sequence ID" value="RDS79985.1"/>
    <property type="molecule type" value="Genomic_DNA"/>
</dbReference>
<evidence type="ECO:0000313" key="4">
    <source>
        <dbReference type="Proteomes" id="UP000255334"/>
    </source>
</evidence>
<dbReference type="SMART" id="SM00028">
    <property type="entry name" value="TPR"/>
    <property type="match status" value="3"/>
</dbReference>
<keyword evidence="1" id="KW-0802">TPR repeat</keyword>
<dbReference type="Pfam" id="PF13181">
    <property type="entry name" value="TPR_8"/>
    <property type="match status" value="1"/>
</dbReference>
<keyword evidence="2" id="KW-0732">Signal</keyword>
<evidence type="ECO:0000256" key="2">
    <source>
        <dbReference type="SAM" id="SignalP"/>
    </source>
</evidence>
<dbReference type="PANTHER" id="PTHR12558:SF13">
    <property type="entry name" value="CELL DIVISION CYCLE PROTEIN 27 HOMOLOG"/>
    <property type="match status" value="1"/>
</dbReference>
<accession>A0A370WVK0</accession>
<dbReference type="PANTHER" id="PTHR12558">
    <property type="entry name" value="CELL DIVISION CYCLE 16,23,27"/>
    <property type="match status" value="1"/>
</dbReference>
<comment type="caution">
    <text evidence="3">The sequence shown here is derived from an EMBL/GenBank/DDBJ whole genome shotgun (WGS) entry which is preliminary data.</text>
</comment>
<dbReference type="RefSeq" id="WP_115479913.1">
    <property type="nucleotide sequence ID" value="NZ_QRBF01000012.1"/>
</dbReference>
<evidence type="ECO:0000313" key="3">
    <source>
        <dbReference type="EMBL" id="RDS79985.1"/>
    </source>
</evidence>
<feature type="signal peptide" evidence="2">
    <location>
        <begin position="1"/>
        <end position="25"/>
    </location>
</feature>
<proteinExistence type="predicted"/>
<dbReference type="InterPro" id="IPR011990">
    <property type="entry name" value="TPR-like_helical_dom_sf"/>
</dbReference>
<organism evidence="3 4">
    <name type="scientific">Dyella psychrodurans</name>
    <dbReference type="NCBI Taxonomy" id="1927960"/>
    <lineage>
        <taxon>Bacteria</taxon>
        <taxon>Pseudomonadati</taxon>
        <taxon>Pseudomonadota</taxon>
        <taxon>Gammaproteobacteria</taxon>
        <taxon>Lysobacterales</taxon>
        <taxon>Rhodanobacteraceae</taxon>
        <taxon>Dyella</taxon>
    </lineage>
</organism>
<dbReference type="PROSITE" id="PS50005">
    <property type="entry name" value="TPR"/>
    <property type="match status" value="2"/>
</dbReference>
<feature type="repeat" description="TPR" evidence="1">
    <location>
        <begin position="194"/>
        <end position="227"/>
    </location>
</feature>
<name>A0A370WVK0_9GAMM</name>
<dbReference type="Gene3D" id="1.25.40.10">
    <property type="entry name" value="Tetratricopeptide repeat domain"/>
    <property type="match status" value="1"/>
</dbReference>
<gene>
    <name evidence="3" type="ORF">DWU99_20210</name>
</gene>
<dbReference type="SUPFAM" id="SSF48452">
    <property type="entry name" value="TPR-like"/>
    <property type="match status" value="1"/>
</dbReference>
<sequence>MLSSIARIAVALLAFGWLGAAQGQAAAQTPPSNSDGIDQAVQDQLLQEAVDQIKAGSFADAINGPLAQIIHTYETAYGHSKKRIYCAESTTEVMLYLATAAQNHQEAQVLAKPTWALAYYVRGYAYGSLGRTADAEASLKQALQLSPSNSQFLSELGNAYEHEKDWPQALKTFQDADTAASVAARNEIKVPLRCRALRGQGYVYVELHQLDDATKAYQQCLAIQPGDPASLRELGYVQGLRDKGAK</sequence>
<dbReference type="Pfam" id="PF13432">
    <property type="entry name" value="TPR_16"/>
    <property type="match status" value="1"/>
</dbReference>
<dbReference type="OrthoDB" id="8929480at2"/>
<feature type="repeat" description="TPR" evidence="1">
    <location>
        <begin position="116"/>
        <end position="149"/>
    </location>
</feature>
<dbReference type="InterPro" id="IPR019734">
    <property type="entry name" value="TPR_rpt"/>
</dbReference>
<dbReference type="AlphaFoldDB" id="A0A370WVK0"/>
<protein>
    <submittedName>
        <fullName evidence="3">Tetratricopeptide repeat protein</fullName>
    </submittedName>
</protein>
<keyword evidence="4" id="KW-1185">Reference proteome</keyword>
<feature type="chain" id="PRO_5017060282" evidence="2">
    <location>
        <begin position="26"/>
        <end position="246"/>
    </location>
</feature>
<evidence type="ECO:0000256" key="1">
    <source>
        <dbReference type="PROSITE-ProRule" id="PRU00339"/>
    </source>
</evidence>
<dbReference type="Proteomes" id="UP000255334">
    <property type="component" value="Unassembled WGS sequence"/>
</dbReference>
<reference evidence="3 4" key="1">
    <citation type="submission" date="2018-07" db="EMBL/GenBank/DDBJ databases">
        <title>Dyella monticola sp. nov. and Dyella psychrodurans sp. nov. isolated from monsoon evergreen broad-leaved forest soil of Dinghu Mountain, China.</title>
        <authorList>
            <person name="Gao Z."/>
            <person name="Qiu L."/>
        </authorList>
    </citation>
    <scope>NUCLEOTIDE SEQUENCE [LARGE SCALE GENOMIC DNA]</scope>
    <source>
        <strain evidence="3 4">4MSK11</strain>
    </source>
</reference>